<dbReference type="RefSeq" id="WP_169605240.1">
    <property type="nucleotide sequence ID" value="NZ_CP051481.1"/>
</dbReference>
<evidence type="ECO:0000313" key="2">
    <source>
        <dbReference type="EMBL" id="QJG67191.1"/>
    </source>
</evidence>
<sequence>MRAMIQFYYSDNGWWGRSAIKNFIVRDMIKLFENVSDELTPENIQLLERAKEAVRKTSIKRQTKVIRAIYALTNVQGIANTTSSVWIKNENANVADYPFLNDPSTIYDKVWKNVHIIKRIKQEVKMLNDAYTKLHILGEKVFNWKWYYVPKVLPKDQWDDISEENAGYITPTEYGMPTRSNGDGDWLDQSQNENAFNFLLVTEEDAKNPEIGPLGLGKLGTREFKIGFYEREPQYLNFEKSKEQRPKQPKFVLENLGTDEKPELIY</sequence>
<reference evidence="2 3" key="1">
    <citation type="submission" date="2020-04" db="EMBL/GenBank/DDBJ databases">
        <title>Novel Mycoplasma species detected in Phocoena phocoena (harbor porpoise) from the USA.</title>
        <authorList>
            <person name="Volokhov D.V."/>
        </authorList>
    </citation>
    <scope>NUCLEOTIDE SEQUENCE [LARGE SCALE GENOMIC DNA]</scope>
    <source>
        <strain evidence="2 3">Phocoena C-264-GEN</strain>
    </source>
</reference>
<evidence type="ECO:0000313" key="3">
    <source>
        <dbReference type="Proteomes" id="UP000501060"/>
    </source>
</evidence>
<dbReference type="KEGG" id="mphe:HGG69_02660"/>
<dbReference type="AlphaFoldDB" id="A0A858U561"/>
<dbReference type="EMBL" id="CP051481">
    <property type="protein sequence ID" value="QJG67191.1"/>
    <property type="molecule type" value="Genomic_DNA"/>
</dbReference>
<organism evidence="2 3">
    <name type="scientific">Mycoplasma phocoenae</name>
    <dbReference type="NCBI Taxonomy" id="754517"/>
    <lineage>
        <taxon>Bacteria</taxon>
        <taxon>Bacillati</taxon>
        <taxon>Mycoplasmatota</taxon>
        <taxon>Mollicutes</taxon>
        <taxon>Mycoplasmataceae</taxon>
        <taxon>Mycoplasma</taxon>
    </lineage>
</organism>
<gene>
    <name evidence="2" type="ORF">HGG69_02660</name>
</gene>
<name>A0A858U561_9MOLU</name>
<keyword evidence="3" id="KW-1185">Reference proteome</keyword>
<proteinExistence type="predicted"/>
<protein>
    <submittedName>
        <fullName evidence="2">Uncharacterized protein</fullName>
    </submittedName>
</protein>
<evidence type="ECO:0000256" key="1">
    <source>
        <dbReference type="SAM" id="MobiDB-lite"/>
    </source>
</evidence>
<dbReference type="Proteomes" id="UP000501060">
    <property type="component" value="Chromosome"/>
</dbReference>
<accession>A0A858U561</accession>
<feature type="region of interest" description="Disordered" evidence="1">
    <location>
        <begin position="240"/>
        <end position="266"/>
    </location>
</feature>